<name>A0A7G5FGP2_9CORY</name>
<proteinExistence type="predicted"/>
<dbReference type="Proteomes" id="UP000515570">
    <property type="component" value="Chromosome"/>
</dbReference>
<gene>
    <name evidence="2" type="ORF">HW450_03345</name>
</gene>
<feature type="compositionally biased region" description="Basic and acidic residues" evidence="1">
    <location>
        <begin position="37"/>
        <end position="47"/>
    </location>
</feature>
<dbReference type="EMBL" id="CP059833">
    <property type="protein sequence ID" value="QMV85783.1"/>
    <property type="molecule type" value="Genomic_DNA"/>
</dbReference>
<sequence>MFQEPADVTDPRHSDDFVVILDDNDDEESESGEFDEDFWKEQRPPHF</sequence>
<evidence type="ECO:0000256" key="1">
    <source>
        <dbReference type="SAM" id="MobiDB-lite"/>
    </source>
</evidence>
<keyword evidence="3" id="KW-1185">Reference proteome</keyword>
<accession>A0A7G5FGP2</accession>
<evidence type="ECO:0000313" key="2">
    <source>
        <dbReference type="EMBL" id="QMV85783.1"/>
    </source>
</evidence>
<organism evidence="2 3">
    <name type="scientific">Corynebacterium hindlerae</name>
    <dbReference type="NCBI Taxonomy" id="699041"/>
    <lineage>
        <taxon>Bacteria</taxon>
        <taxon>Bacillati</taxon>
        <taxon>Actinomycetota</taxon>
        <taxon>Actinomycetes</taxon>
        <taxon>Mycobacteriales</taxon>
        <taxon>Corynebacteriaceae</taxon>
        <taxon>Corynebacterium</taxon>
    </lineage>
</organism>
<feature type="region of interest" description="Disordered" evidence="1">
    <location>
        <begin position="21"/>
        <end position="47"/>
    </location>
</feature>
<dbReference type="RefSeq" id="WP_182386603.1">
    <property type="nucleotide sequence ID" value="NZ_CP059833.1"/>
</dbReference>
<protein>
    <submittedName>
        <fullName evidence="2">Uncharacterized protein</fullName>
    </submittedName>
</protein>
<reference evidence="2 3" key="1">
    <citation type="submission" date="2020-07" db="EMBL/GenBank/DDBJ databases">
        <title>non toxigenic Corynebacterium sp. nov from a clinical source.</title>
        <authorList>
            <person name="Bernier A.-M."/>
            <person name="Bernard K."/>
        </authorList>
    </citation>
    <scope>NUCLEOTIDE SEQUENCE [LARGE SCALE GENOMIC DNA]</scope>
    <source>
        <strain evidence="3">NML 93-0612</strain>
    </source>
</reference>
<dbReference type="AlphaFoldDB" id="A0A7G5FGP2"/>
<evidence type="ECO:0000313" key="3">
    <source>
        <dbReference type="Proteomes" id="UP000515570"/>
    </source>
</evidence>
<feature type="compositionally biased region" description="Acidic residues" evidence="1">
    <location>
        <begin position="22"/>
        <end position="36"/>
    </location>
</feature>